<proteinExistence type="predicted"/>
<dbReference type="Proteomes" id="UP000324767">
    <property type="component" value="Unassembled WGS sequence"/>
</dbReference>
<dbReference type="AlphaFoldDB" id="A0A5M8PNU3"/>
<sequence length="100" mass="11379">MQTFRNYFEEQISFCHSVYNHQISTYPSPAVSLVHGSVREEIIFLSIIGRGCTTPYPWNITALPPDSLPRDRPILSILLHIPYLASDLSIHLPKPNHVIP</sequence>
<dbReference type="EMBL" id="VXIT01000009">
    <property type="protein sequence ID" value="KAA6410364.1"/>
    <property type="molecule type" value="Genomic_DNA"/>
</dbReference>
<accession>A0A5M8PNU3</accession>
<evidence type="ECO:0000313" key="1">
    <source>
        <dbReference type="EMBL" id="KAA6410364.1"/>
    </source>
</evidence>
<evidence type="ECO:0000313" key="2">
    <source>
        <dbReference type="Proteomes" id="UP000324767"/>
    </source>
</evidence>
<name>A0A5M8PNU3_9LECA</name>
<gene>
    <name evidence="1" type="ORF">FRX48_05785</name>
</gene>
<protein>
    <submittedName>
        <fullName evidence="1">Uncharacterized protein</fullName>
    </submittedName>
</protein>
<comment type="caution">
    <text evidence="1">The sequence shown here is derived from an EMBL/GenBank/DDBJ whole genome shotgun (WGS) entry which is preliminary data.</text>
</comment>
<reference evidence="1 2" key="1">
    <citation type="submission" date="2019-09" db="EMBL/GenBank/DDBJ databases">
        <title>The hologenome of the rock-dwelling lichen Lasallia pustulata.</title>
        <authorList>
            <person name="Greshake Tzovaras B."/>
            <person name="Segers F."/>
            <person name="Bicker A."/>
            <person name="Dal Grande F."/>
            <person name="Otte J."/>
            <person name="Hankeln T."/>
            <person name="Schmitt I."/>
            <person name="Ebersberger I."/>
        </authorList>
    </citation>
    <scope>NUCLEOTIDE SEQUENCE [LARGE SCALE GENOMIC DNA]</scope>
    <source>
        <strain evidence="1">A1-1</strain>
    </source>
</reference>
<organism evidence="1 2">
    <name type="scientific">Lasallia pustulata</name>
    <dbReference type="NCBI Taxonomy" id="136370"/>
    <lineage>
        <taxon>Eukaryota</taxon>
        <taxon>Fungi</taxon>
        <taxon>Dikarya</taxon>
        <taxon>Ascomycota</taxon>
        <taxon>Pezizomycotina</taxon>
        <taxon>Lecanoromycetes</taxon>
        <taxon>OSLEUM clade</taxon>
        <taxon>Umbilicariomycetidae</taxon>
        <taxon>Umbilicariales</taxon>
        <taxon>Umbilicariaceae</taxon>
        <taxon>Lasallia</taxon>
    </lineage>
</organism>